<evidence type="ECO:0000256" key="1">
    <source>
        <dbReference type="SAM" id="MobiDB-lite"/>
    </source>
</evidence>
<evidence type="ECO:0000313" key="4">
    <source>
        <dbReference type="Proteomes" id="UP000821853"/>
    </source>
</evidence>
<dbReference type="Proteomes" id="UP000821853">
    <property type="component" value="Chromosome 4"/>
</dbReference>
<evidence type="ECO:0000256" key="2">
    <source>
        <dbReference type="SAM" id="Phobius"/>
    </source>
</evidence>
<dbReference type="PANTHER" id="PTHR11388">
    <property type="entry name" value="ORGANIC ANION TRANSPORTER"/>
    <property type="match status" value="1"/>
</dbReference>
<evidence type="ECO:0000313" key="3">
    <source>
        <dbReference type="EMBL" id="KAH9374187.1"/>
    </source>
</evidence>
<dbReference type="Pfam" id="PF03137">
    <property type="entry name" value="OATP"/>
    <property type="match status" value="1"/>
</dbReference>
<keyword evidence="4" id="KW-1185">Reference proteome</keyword>
<reference evidence="3 4" key="1">
    <citation type="journal article" date="2020" name="Cell">
        <title>Large-Scale Comparative Analyses of Tick Genomes Elucidate Their Genetic Diversity and Vector Capacities.</title>
        <authorList>
            <consortium name="Tick Genome and Microbiome Consortium (TIGMIC)"/>
            <person name="Jia N."/>
            <person name="Wang J."/>
            <person name="Shi W."/>
            <person name="Du L."/>
            <person name="Sun Y."/>
            <person name="Zhan W."/>
            <person name="Jiang J.F."/>
            <person name="Wang Q."/>
            <person name="Zhang B."/>
            <person name="Ji P."/>
            <person name="Bell-Sakyi L."/>
            <person name="Cui X.M."/>
            <person name="Yuan T.T."/>
            <person name="Jiang B.G."/>
            <person name="Yang W.F."/>
            <person name="Lam T.T."/>
            <person name="Chang Q.C."/>
            <person name="Ding S.J."/>
            <person name="Wang X.J."/>
            <person name="Zhu J.G."/>
            <person name="Ruan X.D."/>
            <person name="Zhao L."/>
            <person name="Wei J.T."/>
            <person name="Ye R.Z."/>
            <person name="Que T.C."/>
            <person name="Du C.H."/>
            <person name="Zhou Y.H."/>
            <person name="Cheng J.X."/>
            <person name="Dai P.F."/>
            <person name="Guo W.B."/>
            <person name="Han X.H."/>
            <person name="Huang E.J."/>
            <person name="Li L.F."/>
            <person name="Wei W."/>
            <person name="Gao Y.C."/>
            <person name="Liu J.Z."/>
            <person name="Shao H.Z."/>
            <person name="Wang X."/>
            <person name="Wang C.C."/>
            <person name="Yang T.C."/>
            <person name="Huo Q.B."/>
            <person name="Li W."/>
            <person name="Chen H.Y."/>
            <person name="Chen S.E."/>
            <person name="Zhou L.G."/>
            <person name="Ni X.B."/>
            <person name="Tian J.H."/>
            <person name="Sheng Y."/>
            <person name="Liu T."/>
            <person name="Pan Y.S."/>
            <person name="Xia L.Y."/>
            <person name="Li J."/>
            <person name="Zhao F."/>
            <person name="Cao W.C."/>
        </authorList>
    </citation>
    <scope>NUCLEOTIDE SEQUENCE [LARGE SCALE GENOMIC DNA]</scope>
    <source>
        <strain evidence="3">HaeL-2018</strain>
    </source>
</reference>
<dbReference type="PANTHER" id="PTHR11388:SF100">
    <property type="entry name" value="SOLUTE CARRIER ORGANIC ANION TRANSPORTER FAMILY MEMBER 4A1"/>
    <property type="match status" value="1"/>
</dbReference>
<dbReference type="GO" id="GO:0015347">
    <property type="term" value="F:sodium-independent organic anion transmembrane transporter activity"/>
    <property type="evidence" value="ECO:0007669"/>
    <property type="project" value="TreeGrafter"/>
</dbReference>
<dbReference type="VEuPathDB" id="VectorBase:HLOH_057269"/>
<keyword evidence="2" id="KW-1133">Transmembrane helix</keyword>
<feature type="compositionally biased region" description="Polar residues" evidence="1">
    <location>
        <begin position="123"/>
        <end position="132"/>
    </location>
</feature>
<keyword evidence="2" id="KW-0812">Transmembrane</keyword>
<feature type="transmembrane region" description="Helical" evidence="2">
    <location>
        <begin position="83"/>
        <end position="105"/>
    </location>
</feature>
<accession>A0A9J6GG96</accession>
<keyword evidence="2" id="KW-0472">Membrane</keyword>
<dbReference type="GO" id="GO:0016323">
    <property type="term" value="C:basolateral plasma membrane"/>
    <property type="evidence" value="ECO:0007669"/>
    <property type="project" value="TreeGrafter"/>
</dbReference>
<dbReference type="EMBL" id="JABSTR010000006">
    <property type="protein sequence ID" value="KAH9374187.1"/>
    <property type="molecule type" value="Genomic_DNA"/>
</dbReference>
<gene>
    <name evidence="3" type="ORF">HPB48_002370</name>
</gene>
<dbReference type="InterPro" id="IPR004156">
    <property type="entry name" value="OATP"/>
</dbReference>
<sequence>MDLASCPALLSSPYVHLRTLIIKFRPLSHPTRPSKTFACHAGAIPAATVFGFVIDNSCVLWNTVCEKLGACAVHDNEVMSRNLFTAVVILKTMSMLFFVNALVYLRSSSESDRPSREGATPECESSSNNATPPVQPGRKAAMRYRASSVSLY</sequence>
<organism evidence="3 4">
    <name type="scientific">Haemaphysalis longicornis</name>
    <name type="common">Bush tick</name>
    <dbReference type="NCBI Taxonomy" id="44386"/>
    <lineage>
        <taxon>Eukaryota</taxon>
        <taxon>Metazoa</taxon>
        <taxon>Ecdysozoa</taxon>
        <taxon>Arthropoda</taxon>
        <taxon>Chelicerata</taxon>
        <taxon>Arachnida</taxon>
        <taxon>Acari</taxon>
        <taxon>Parasitiformes</taxon>
        <taxon>Ixodida</taxon>
        <taxon>Ixodoidea</taxon>
        <taxon>Ixodidae</taxon>
        <taxon>Haemaphysalinae</taxon>
        <taxon>Haemaphysalis</taxon>
    </lineage>
</organism>
<proteinExistence type="predicted"/>
<protein>
    <submittedName>
        <fullName evidence="3">Uncharacterized protein</fullName>
    </submittedName>
</protein>
<name>A0A9J6GG96_HAELO</name>
<feature type="region of interest" description="Disordered" evidence="1">
    <location>
        <begin position="110"/>
        <end position="140"/>
    </location>
</feature>
<dbReference type="OrthoDB" id="5062115at2759"/>
<dbReference type="AlphaFoldDB" id="A0A9J6GG96"/>
<comment type="caution">
    <text evidence="3">The sequence shown here is derived from an EMBL/GenBank/DDBJ whole genome shotgun (WGS) entry which is preliminary data.</text>
</comment>
<dbReference type="GO" id="GO:0043252">
    <property type="term" value="P:sodium-independent organic anion transport"/>
    <property type="evidence" value="ECO:0007669"/>
    <property type="project" value="TreeGrafter"/>
</dbReference>